<dbReference type="SUPFAM" id="SSF82693">
    <property type="entry name" value="Multidrug efflux transporter AcrB pore domain, PN1, PN2, PC1 and PC2 subdomains"/>
    <property type="match status" value="3"/>
</dbReference>
<feature type="transmembrane region" description="Helical" evidence="1">
    <location>
        <begin position="865"/>
        <end position="884"/>
    </location>
</feature>
<feature type="transmembrane region" description="Helical" evidence="1">
    <location>
        <begin position="966"/>
        <end position="985"/>
    </location>
</feature>
<keyword evidence="3" id="KW-1185">Reference proteome</keyword>
<organism evidence="2 3">
    <name type="scientific">Pseudomonas japonica</name>
    <dbReference type="NCBI Taxonomy" id="256466"/>
    <lineage>
        <taxon>Bacteria</taxon>
        <taxon>Pseudomonadati</taxon>
        <taxon>Pseudomonadota</taxon>
        <taxon>Gammaproteobacteria</taxon>
        <taxon>Pseudomonadales</taxon>
        <taxon>Pseudomonadaceae</taxon>
        <taxon>Pseudomonas</taxon>
    </lineage>
</organism>
<dbReference type="Gene3D" id="3.30.70.1430">
    <property type="entry name" value="Multidrug efflux transporter AcrB pore domain"/>
    <property type="match status" value="2"/>
</dbReference>
<feature type="transmembrane region" description="Helical" evidence="1">
    <location>
        <begin position="343"/>
        <end position="364"/>
    </location>
</feature>
<name>A0A239LAU6_9PSED</name>
<dbReference type="Pfam" id="PF00873">
    <property type="entry name" value="ACR_tran"/>
    <property type="match status" value="1"/>
</dbReference>
<keyword evidence="1" id="KW-0472">Membrane</keyword>
<dbReference type="PANTHER" id="PTHR32063">
    <property type="match status" value="1"/>
</dbReference>
<feature type="transmembrane region" description="Helical" evidence="1">
    <location>
        <begin position="917"/>
        <end position="938"/>
    </location>
</feature>
<accession>A0A239LAU6</accession>
<keyword evidence="1" id="KW-0812">Transmembrane</keyword>
<dbReference type="RefSeq" id="WP_042128241.1">
    <property type="nucleotide sequence ID" value="NZ_FZOL01000034.1"/>
</dbReference>
<dbReference type="PANTHER" id="PTHR32063:SF64">
    <property type="entry name" value="ACRB_ACRD_ACRF FAMILY PROTEIN"/>
    <property type="match status" value="1"/>
</dbReference>
<dbReference type="Gene3D" id="1.20.1640.10">
    <property type="entry name" value="Multidrug efflux transporter AcrB transmembrane domain"/>
    <property type="match status" value="2"/>
</dbReference>
<proteinExistence type="predicted"/>
<dbReference type="InterPro" id="IPR001036">
    <property type="entry name" value="Acrflvin-R"/>
</dbReference>
<dbReference type="STRING" id="1215104.GCA_000730585_01238"/>
<feature type="transmembrane region" description="Helical" evidence="1">
    <location>
        <begin position="991"/>
        <end position="1016"/>
    </location>
</feature>
<dbReference type="EMBL" id="FZOL01000034">
    <property type="protein sequence ID" value="SNT27601.1"/>
    <property type="molecule type" value="Genomic_DNA"/>
</dbReference>
<dbReference type="Gene3D" id="3.30.70.1440">
    <property type="entry name" value="Multidrug efflux transporter AcrB pore domain"/>
    <property type="match status" value="1"/>
</dbReference>
<dbReference type="Gene3D" id="3.30.2090.10">
    <property type="entry name" value="Multidrug efflux transporter AcrB TolC docking domain, DN and DC subdomains"/>
    <property type="match status" value="2"/>
</dbReference>
<dbReference type="SUPFAM" id="SSF82866">
    <property type="entry name" value="Multidrug efflux transporter AcrB transmembrane domain"/>
    <property type="match status" value="2"/>
</dbReference>
<evidence type="ECO:0000313" key="3">
    <source>
        <dbReference type="Proteomes" id="UP000198407"/>
    </source>
</evidence>
<dbReference type="GO" id="GO:0042910">
    <property type="term" value="F:xenobiotic transmembrane transporter activity"/>
    <property type="evidence" value="ECO:0007669"/>
    <property type="project" value="TreeGrafter"/>
</dbReference>
<feature type="transmembrane region" description="Helical" evidence="1">
    <location>
        <begin position="371"/>
        <end position="389"/>
    </location>
</feature>
<feature type="transmembrane region" description="Helical" evidence="1">
    <location>
        <begin position="444"/>
        <end position="463"/>
    </location>
</feature>
<reference evidence="3" key="1">
    <citation type="submission" date="2017-06" db="EMBL/GenBank/DDBJ databases">
        <authorList>
            <person name="Varghese N."/>
            <person name="Submissions S."/>
        </authorList>
    </citation>
    <scope>NUCLEOTIDE SEQUENCE [LARGE SCALE GENOMIC DNA]</scope>
    <source>
        <strain evidence="3">DSM 22348</strain>
    </source>
</reference>
<feature type="transmembrane region" description="Helical" evidence="1">
    <location>
        <begin position="21"/>
        <end position="42"/>
    </location>
</feature>
<dbReference type="AlphaFoldDB" id="A0A239LAU6"/>
<evidence type="ECO:0000313" key="2">
    <source>
        <dbReference type="EMBL" id="SNT27601.1"/>
    </source>
</evidence>
<protein>
    <submittedName>
        <fullName evidence="2">Multidrug efflux pump subunit AcrB</fullName>
    </submittedName>
</protein>
<feature type="transmembrane region" description="Helical" evidence="1">
    <location>
        <begin position="401"/>
        <end position="423"/>
    </location>
</feature>
<gene>
    <name evidence="2" type="ORF">SAMN05444352_13415</name>
</gene>
<feature type="transmembrane region" description="Helical" evidence="1">
    <location>
        <begin position="891"/>
        <end position="911"/>
    </location>
</feature>
<dbReference type="Gene3D" id="3.30.70.1320">
    <property type="entry name" value="Multidrug efflux transporter AcrB pore domain like"/>
    <property type="match status" value="1"/>
</dbReference>
<sequence length="1034" mass="111141">MKSETGQPEEKGGFNLSAWSIGQMPLMFFLMLITLVGGALSYSKLSRNEDPAFTIKTMVVAARWPGANIDDTTKLLTDRLEKKLEEIPYLDRLDSYTRPGETVIMVNLRDDAPSHIVPDAWYQVRKKMTDIAATLPSGVQGPFFDDEFGDTYGQIFGFTAEGYSDRELRDYLEGVRAELLRIHGIGKVQLLGVQEEQIVIEFSPGRLASFGLDENAVLRALQAQNAVIPSGTVRLPDDKISLRVSGGFASEESLRNVTLRANDRFVPLVELASIRRIPADPPAPLFRVNGEKALGVAISMAAGGNLLDFGEAVRTRMEDVRLALPHGIEMLQVADQSVVVKQAVSGFLTVLAEAVAIVLAVSFLSLGVRAGLVVSISIPFVLALTFIGMELTGIGLQRISLGALIIALGLLVDDAMITVEAMVGKLEAGWDLKRAASFAYESTAFPMLTGTLVMIAGFIPVGFAASSAGEYCYSMFMVVLISLSASWVVAVLFSPLLGTLILPKSLPHHGGGQGRIMAFYERALSWALGHRAVTLAIALGAFGASLGASAYLEQQFFPPSDRPELLVSLTLPQNASLDATNREALKLEELLKNDADVERFSTYVGSGAIRFYLPMEVLLQNENVTQTVVIAKGVKERDALQARLAQKFKTDFSGLIARATPLELGPPVGWPLKYRVTGPDQNTVRDIAARLANVVSANPDTREVHLLSGEPQRSVLVQIDQTQARALGFSSEDIASAMATIFSGSAVTTVRDQDRLIDVMVRAQTGERSDLATLANLQIRNGEGQNIPLSQIARLSYGVEDPIVWRRQRLPLLTVQGDVREGLEAATVVQALAPAVAEFARDLPKGYKVETGGAVEEAAKGSSSLAAVLPITALVMCVLLMVQLRSFSRMFLALAMAPFGLIGVVLAMLPTATPMGFVAQLGVIALVGMIVRNAVILIEEVDINVRGGQSALEAIVHASMHRARPIVLTACAAILGMIPIAPQIFWGPMAYAVIGGLAVATVVTLTVLPCGVSFLLQWENRRRKAPEHPAGSVG</sequence>
<keyword evidence="1" id="KW-1133">Transmembrane helix</keyword>
<dbReference type="Proteomes" id="UP000198407">
    <property type="component" value="Unassembled WGS sequence"/>
</dbReference>
<dbReference type="GO" id="GO:0005886">
    <property type="term" value="C:plasma membrane"/>
    <property type="evidence" value="ECO:0007669"/>
    <property type="project" value="TreeGrafter"/>
</dbReference>
<dbReference type="OrthoDB" id="9757940at2"/>
<dbReference type="SUPFAM" id="SSF82714">
    <property type="entry name" value="Multidrug efflux transporter AcrB TolC docking domain, DN and DC subdomains"/>
    <property type="match status" value="2"/>
</dbReference>
<dbReference type="PRINTS" id="PR00702">
    <property type="entry name" value="ACRIFLAVINRP"/>
</dbReference>
<dbReference type="InterPro" id="IPR027463">
    <property type="entry name" value="AcrB_DN_DC_subdom"/>
</dbReference>
<evidence type="ECO:0000256" key="1">
    <source>
        <dbReference type="SAM" id="Phobius"/>
    </source>
</evidence>
<feature type="transmembrane region" description="Helical" evidence="1">
    <location>
        <begin position="475"/>
        <end position="502"/>
    </location>
</feature>